<dbReference type="PANTHER" id="PTHR12203:SF35">
    <property type="entry name" value="PROTEIN O-GLUCOSYLTRANSFERASE 1"/>
    <property type="match status" value="1"/>
</dbReference>
<evidence type="ECO:0000256" key="1">
    <source>
        <dbReference type="ARBA" id="ARBA00010118"/>
    </source>
</evidence>
<dbReference type="PANTHER" id="PTHR12203">
    <property type="entry name" value="KDEL LYS-ASP-GLU-LEU CONTAINING - RELATED"/>
    <property type="match status" value="1"/>
</dbReference>
<name>A0ABP0MIT3_9DINO</name>
<gene>
    <name evidence="4" type="ORF">SCF082_LOCUS27649</name>
</gene>
<evidence type="ECO:0000313" key="4">
    <source>
        <dbReference type="EMBL" id="CAK9050045.1"/>
    </source>
</evidence>
<feature type="non-terminal residue" evidence="4">
    <location>
        <position position="1"/>
    </location>
</feature>
<comment type="caution">
    <text evidence="4">The sequence shown here is derived from an EMBL/GenBank/DDBJ whole genome shotgun (WGS) entry which is preliminary data.</text>
</comment>
<dbReference type="Pfam" id="PF05686">
    <property type="entry name" value="Glyco_transf_90"/>
    <property type="match status" value="1"/>
</dbReference>
<reference evidence="4 5" key="1">
    <citation type="submission" date="2024-02" db="EMBL/GenBank/DDBJ databases">
        <authorList>
            <person name="Chen Y."/>
            <person name="Shah S."/>
            <person name="Dougan E. K."/>
            <person name="Thang M."/>
            <person name="Chan C."/>
        </authorList>
    </citation>
    <scope>NUCLEOTIDE SEQUENCE [LARGE SCALE GENOMIC DNA]</scope>
</reference>
<proteinExistence type="inferred from homology"/>
<keyword evidence="2" id="KW-0808">Transferase</keyword>
<evidence type="ECO:0000259" key="3">
    <source>
        <dbReference type="SMART" id="SM00672"/>
    </source>
</evidence>
<dbReference type="Proteomes" id="UP001642464">
    <property type="component" value="Unassembled WGS sequence"/>
</dbReference>
<evidence type="ECO:0000313" key="5">
    <source>
        <dbReference type="Proteomes" id="UP001642464"/>
    </source>
</evidence>
<dbReference type="InterPro" id="IPR006598">
    <property type="entry name" value="CAP10"/>
</dbReference>
<comment type="similarity">
    <text evidence="1">Belongs to the glycosyltransferase 90 family.</text>
</comment>
<keyword evidence="5" id="KW-1185">Reference proteome</keyword>
<dbReference type="InterPro" id="IPR051091">
    <property type="entry name" value="O-Glucosyltr/Glycosyltrsf_90"/>
</dbReference>
<feature type="domain" description="Glycosyl transferase CAP10" evidence="3">
    <location>
        <begin position="129"/>
        <end position="411"/>
    </location>
</feature>
<organism evidence="4 5">
    <name type="scientific">Durusdinium trenchii</name>
    <dbReference type="NCBI Taxonomy" id="1381693"/>
    <lineage>
        <taxon>Eukaryota</taxon>
        <taxon>Sar</taxon>
        <taxon>Alveolata</taxon>
        <taxon>Dinophyceae</taxon>
        <taxon>Suessiales</taxon>
        <taxon>Symbiodiniaceae</taxon>
        <taxon>Durusdinium</taxon>
    </lineage>
</organism>
<evidence type="ECO:0000256" key="2">
    <source>
        <dbReference type="ARBA" id="ARBA00022679"/>
    </source>
</evidence>
<dbReference type="EMBL" id="CAXAMM010021491">
    <property type="protein sequence ID" value="CAK9050045.1"/>
    <property type="molecule type" value="Genomic_DNA"/>
</dbReference>
<dbReference type="SMART" id="SM00672">
    <property type="entry name" value="CAP10"/>
    <property type="match status" value="1"/>
</dbReference>
<accession>A0ABP0MIT3</accession>
<protein>
    <submittedName>
        <fullName evidence="4">Protein O-glucosyltransferase 2 (KDEL motif-containing protein 1) (Protein O-xylosyltransferase POGLUT2)</fullName>
    </submittedName>
</protein>
<sequence length="425" mass="48656">HNPSSINFRLRMAAMSRYCWLAAFVPATARSRHCGLRGPEICETAWSARHRERIWEFLEPVARSGPITYERVKEISQHFTKINGWPMYFAEVAILDGHLYLRHSIRLGGWLSATLKLLKAALESLGPEHFPDVFFVLSVHDEALLEKSRSKPLPLLSGLTTVAHWDIPVPGQTWFESSGGISSQTVLQDFALWESVDFQSSLEATYPWSERSQRGFFRGHDWGSGNAFTEFLASRPPESCIRSSDVSRSFGYRRWYAALAEGELAEWLDVGLTGAPDFVKKEHPKQRYVPPVSLPEHAKHKYLLHLDGTAASNRFLKLLLMGSVVLKQDSVYEEYFYKDLQPYVHFVPFARDRCSTANLTATLQWLRTHDADARAIARAGQRVAREELGRRGAMCYWQKMLASYAALQAFDPRLMLNISEWWEWT</sequence>